<dbReference type="Proteomes" id="UP000799424">
    <property type="component" value="Unassembled WGS sequence"/>
</dbReference>
<dbReference type="AlphaFoldDB" id="A0A6A7AGQ9"/>
<keyword evidence="3" id="KW-1185">Reference proteome</keyword>
<feature type="transmembrane region" description="Helical" evidence="1">
    <location>
        <begin position="110"/>
        <end position="130"/>
    </location>
</feature>
<keyword evidence="1" id="KW-1133">Transmembrane helix</keyword>
<evidence type="ECO:0000313" key="2">
    <source>
        <dbReference type="EMBL" id="KAF2832491.1"/>
    </source>
</evidence>
<feature type="transmembrane region" description="Helical" evidence="1">
    <location>
        <begin position="6"/>
        <end position="29"/>
    </location>
</feature>
<feature type="transmembrane region" description="Helical" evidence="1">
    <location>
        <begin position="41"/>
        <end position="63"/>
    </location>
</feature>
<name>A0A6A7AGQ9_9PLEO</name>
<keyword evidence="1" id="KW-0812">Transmembrane</keyword>
<dbReference type="EMBL" id="MU006217">
    <property type="protein sequence ID" value="KAF2832491.1"/>
    <property type="molecule type" value="Genomic_DNA"/>
</dbReference>
<feature type="non-terminal residue" evidence="2">
    <location>
        <position position="155"/>
    </location>
</feature>
<reference evidence="2" key="1">
    <citation type="journal article" date="2020" name="Stud. Mycol.">
        <title>101 Dothideomycetes genomes: a test case for predicting lifestyles and emergence of pathogens.</title>
        <authorList>
            <person name="Haridas S."/>
            <person name="Albert R."/>
            <person name="Binder M."/>
            <person name="Bloem J."/>
            <person name="Labutti K."/>
            <person name="Salamov A."/>
            <person name="Andreopoulos B."/>
            <person name="Baker S."/>
            <person name="Barry K."/>
            <person name="Bills G."/>
            <person name="Bluhm B."/>
            <person name="Cannon C."/>
            <person name="Castanera R."/>
            <person name="Culley D."/>
            <person name="Daum C."/>
            <person name="Ezra D."/>
            <person name="Gonzalez J."/>
            <person name="Henrissat B."/>
            <person name="Kuo A."/>
            <person name="Liang C."/>
            <person name="Lipzen A."/>
            <person name="Lutzoni F."/>
            <person name="Magnuson J."/>
            <person name="Mondo S."/>
            <person name="Nolan M."/>
            <person name="Ohm R."/>
            <person name="Pangilinan J."/>
            <person name="Park H.-J."/>
            <person name="Ramirez L."/>
            <person name="Alfaro M."/>
            <person name="Sun H."/>
            <person name="Tritt A."/>
            <person name="Yoshinaga Y."/>
            <person name="Zwiers L.-H."/>
            <person name="Turgeon B."/>
            <person name="Goodwin S."/>
            <person name="Spatafora J."/>
            <person name="Crous P."/>
            <person name="Grigoriev I."/>
        </authorList>
    </citation>
    <scope>NUCLEOTIDE SEQUENCE</scope>
    <source>
        <strain evidence="2">CBS 113818</strain>
    </source>
</reference>
<evidence type="ECO:0000256" key="1">
    <source>
        <dbReference type="SAM" id="Phobius"/>
    </source>
</evidence>
<dbReference type="OrthoDB" id="3796171at2759"/>
<proteinExistence type="predicted"/>
<accession>A0A6A7AGQ9</accession>
<evidence type="ECO:0008006" key="4">
    <source>
        <dbReference type="Google" id="ProtNLM"/>
    </source>
</evidence>
<gene>
    <name evidence="2" type="ORF">CC86DRAFT_274641</name>
</gene>
<organism evidence="2 3">
    <name type="scientific">Ophiobolus disseminans</name>
    <dbReference type="NCBI Taxonomy" id="1469910"/>
    <lineage>
        <taxon>Eukaryota</taxon>
        <taxon>Fungi</taxon>
        <taxon>Dikarya</taxon>
        <taxon>Ascomycota</taxon>
        <taxon>Pezizomycotina</taxon>
        <taxon>Dothideomycetes</taxon>
        <taxon>Pleosporomycetidae</taxon>
        <taxon>Pleosporales</taxon>
        <taxon>Pleosporineae</taxon>
        <taxon>Phaeosphaeriaceae</taxon>
        <taxon>Ophiobolus</taxon>
    </lineage>
</organism>
<feature type="non-terminal residue" evidence="2">
    <location>
        <position position="1"/>
    </location>
</feature>
<protein>
    <recommendedName>
        <fullName evidence="4">MARVEL domain-containing protein</fullName>
    </recommendedName>
</protein>
<evidence type="ECO:0000313" key="3">
    <source>
        <dbReference type="Proteomes" id="UP000799424"/>
    </source>
</evidence>
<keyword evidence="1" id="KW-0472">Membrane</keyword>
<sequence length="155" mass="16820">NEGPTAAILGICVLIDIVSAIAIFGIWELRRIEGTSRHQRVWAWIILISSASMAGASAAVFSYTTSVQSNDARVLENTAAGDLTRETWACKYSDQTWGREACGLARATRYLLIPMAVASALVLVSLYILLCDRGGLRWLFGGKGRSAGLENDREL</sequence>